<accession>A0AA88CIZ1</accession>
<sequence>MSKPKACGGLGIRRFMDINTDLLSVVTRKLCAERFKHERWHLDNLLGALGEYKEVLEETFGAHFADQVAKIRLLSRRLSDRLTWKPIRVMVKCACLLGGQSTTKGSRIG</sequence>
<evidence type="ECO:0000313" key="2">
    <source>
        <dbReference type="Proteomes" id="UP001187192"/>
    </source>
</evidence>
<dbReference type="Proteomes" id="UP001187192">
    <property type="component" value="Unassembled WGS sequence"/>
</dbReference>
<evidence type="ECO:0000313" key="1">
    <source>
        <dbReference type="EMBL" id="GMN22748.1"/>
    </source>
</evidence>
<name>A0AA88CIZ1_FICCA</name>
<dbReference type="EMBL" id="BTGU01002858">
    <property type="protein sequence ID" value="GMN22748.1"/>
    <property type="molecule type" value="Genomic_DNA"/>
</dbReference>
<comment type="caution">
    <text evidence="1">The sequence shown here is derived from an EMBL/GenBank/DDBJ whole genome shotgun (WGS) entry which is preliminary data.</text>
</comment>
<gene>
    <name evidence="1" type="ORF">TIFTF001_043570</name>
</gene>
<organism evidence="1 2">
    <name type="scientific">Ficus carica</name>
    <name type="common">Common fig</name>
    <dbReference type="NCBI Taxonomy" id="3494"/>
    <lineage>
        <taxon>Eukaryota</taxon>
        <taxon>Viridiplantae</taxon>
        <taxon>Streptophyta</taxon>
        <taxon>Embryophyta</taxon>
        <taxon>Tracheophyta</taxon>
        <taxon>Spermatophyta</taxon>
        <taxon>Magnoliopsida</taxon>
        <taxon>eudicotyledons</taxon>
        <taxon>Gunneridae</taxon>
        <taxon>Pentapetalae</taxon>
        <taxon>rosids</taxon>
        <taxon>fabids</taxon>
        <taxon>Rosales</taxon>
        <taxon>Moraceae</taxon>
        <taxon>Ficeae</taxon>
        <taxon>Ficus</taxon>
    </lineage>
</organism>
<keyword evidence="2" id="KW-1185">Reference proteome</keyword>
<protein>
    <submittedName>
        <fullName evidence="1">Uncharacterized protein</fullName>
    </submittedName>
</protein>
<proteinExistence type="predicted"/>
<dbReference type="AlphaFoldDB" id="A0AA88CIZ1"/>
<reference evidence="1" key="1">
    <citation type="submission" date="2023-07" db="EMBL/GenBank/DDBJ databases">
        <title>draft genome sequence of fig (Ficus carica).</title>
        <authorList>
            <person name="Takahashi T."/>
            <person name="Nishimura K."/>
        </authorList>
    </citation>
    <scope>NUCLEOTIDE SEQUENCE</scope>
</reference>